<name>A0A0C3PRH9_9AGAM</name>
<dbReference type="EMBL" id="KN823409">
    <property type="protein sequence ID" value="KIO17245.1"/>
    <property type="molecule type" value="Genomic_DNA"/>
</dbReference>
<evidence type="ECO:0000313" key="2">
    <source>
        <dbReference type="Proteomes" id="UP000054248"/>
    </source>
</evidence>
<sequence>MHYEQFMNGVWDVPKKVWYLSWLCNCPFLIGNPIIWRLDSRFHWHCNWEIQNWMVTLPRPHRFSSYAQARI</sequence>
<gene>
    <name evidence="1" type="ORF">M407DRAFT_246801</name>
</gene>
<evidence type="ECO:0000313" key="1">
    <source>
        <dbReference type="EMBL" id="KIO17245.1"/>
    </source>
</evidence>
<organism evidence="1 2">
    <name type="scientific">Tulasnella calospora MUT 4182</name>
    <dbReference type="NCBI Taxonomy" id="1051891"/>
    <lineage>
        <taxon>Eukaryota</taxon>
        <taxon>Fungi</taxon>
        <taxon>Dikarya</taxon>
        <taxon>Basidiomycota</taxon>
        <taxon>Agaricomycotina</taxon>
        <taxon>Agaricomycetes</taxon>
        <taxon>Cantharellales</taxon>
        <taxon>Tulasnellaceae</taxon>
        <taxon>Tulasnella</taxon>
    </lineage>
</organism>
<keyword evidence="2" id="KW-1185">Reference proteome</keyword>
<reference evidence="1 2" key="1">
    <citation type="submission" date="2014-04" db="EMBL/GenBank/DDBJ databases">
        <authorList>
            <consortium name="DOE Joint Genome Institute"/>
            <person name="Kuo A."/>
            <person name="Girlanda M."/>
            <person name="Perotto S."/>
            <person name="Kohler A."/>
            <person name="Nagy L.G."/>
            <person name="Floudas D."/>
            <person name="Copeland A."/>
            <person name="Barry K.W."/>
            <person name="Cichocki N."/>
            <person name="Veneault-Fourrey C."/>
            <person name="LaButti K."/>
            <person name="Lindquist E.A."/>
            <person name="Lipzen A."/>
            <person name="Lundell T."/>
            <person name="Morin E."/>
            <person name="Murat C."/>
            <person name="Sun H."/>
            <person name="Tunlid A."/>
            <person name="Henrissat B."/>
            <person name="Grigoriev I.V."/>
            <person name="Hibbett D.S."/>
            <person name="Martin F."/>
            <person name="Nordberg H.P."/>
            <person name="Cantor M.N."/>
            <person name="Hua S.X."/>
        </authorList>
    </citation>
    <scope>NUCLEOTIDE SEQUENCE [LARGE SCALE GENOMIC DNA]</scope>
    <source>
        <strain evidence="1 2">MUT 4182</strain>
    </source>
</reference>
<dbReference type="HOGENOM" id="CLU_2741923_0_0_1"/>
<dbReference type="AlphaFoldDB" id="A0A0C3PRH9"/>
<accession>A0A0C3PRH9</accession>
<reference evidence="2" key="2">
    <citation type="submission" date="2015-01" db="EMBL/GenBank/DDBJ databases">
        <title>Evolutionary Origins and Diversification of the Mycorrhizal Mutualists.</title>
        <authorList>
            <consortium name="DOE Joint Genome Institute"/>
            <consortium name="Mycorrhizal Genomics Consortium"/>
            <person name="Kohler A."/>
            <person name="Kuo A."/>
            <person name="Nagy L.G."/>
            <person name="Floudas D."/>
            <person name="Copeland A."/>
            <person name="Barry K.W."/>
            <person name="Cichocki N."/>
            <person name="Veneault-Fourrey C."/>
            <person name="LaButti K."/>
            <person name="Lindquist E.A."/>
            <person name="Lipzen A."/>
            <person name="Lundell T."/>
            <person name="Morin E."/>
            <person name="Murat C."/>
            <person name="Riley R."/>
            <person name="Ohm R."/>
            <person name="Sun H."/>
            <person name="Tunlid A."/>
            <person name="Henrissat B."/>
            <person name="Grigoriev I.V."/>
            <person name="Hibbett D.S."/>
            <person name="Martin F."/>
        </authorList>
    </citation>
    <scope>NUCLEOTIDE SEQUENCE [LARGE SCALE GENOMIC DNA]</scope>
    <source>
        <strain evidence="2">MUT 4182</strain>
    </source>
</reference>
<proteinExistence type="predicted"/>
<protein>
    <submittedName>
        <fullName evidence="1">Uncharacterized protein</fullName>
    </submittedName>
</protein>
<dbReference type="Proteomes" id="UP000054248">
    <property type="component" value="Unassembled WGS sequence"/>
</dbReference>